<dbReference type="RefSeq" id="WP_046003580.1">
    <property type="nucleotide sequence ID" value="NZ_JXYA01000006.1"/>
</dbReference>
<comment type="caution">
    <text evidence="2">The sequence shown here is derived from an EMBL/GenBank/DDBJ whole genome shotgun (WGS) entry which is preliminary data.</text>
</comment>
<dbReference type="EMBL" id="JXYA01000006">
    <property type="protein sequence ID" value="KJZ12146.1"/>
    <property type="molecule type" value="Genomic_DNA"/>
</dbReference>
<protein>
    <recommendedName>
        <fullName evidence="4">DUF4488 domain-containing protein</fullName>
    </recommendedName>
</protein>
<keyword evidence="1" id="KW-0732">Signal</keyword>
<name>A0A0F4QWQ1_9GAMM</name>
<gene>
    <name evidence="2" type="ORF">TW77_03510</name>
</gene>
<accession>A0A0F4QWQ1</accession>
<evidence type="ECO:0000313" key="3">
    <source>
        <dbReference type="Proteomes" id="UP000033452"/>
    </source>
</evidence>
<keyword evidence="3" id="KW-1185">Reference proteome</keyword>
<dbReference type="PATRIC" id="fig|43658.5.peg.735"/>
<dbReference type="AlphaFoldDB" id="A0A0F4QWQ1"/>
<reference evidence="2 3" key="1">
    <citation type="journal article" date="2015" name="BMC Genomics">
        <title>Genome mining reveals unlocked bioactive potential of marine Gram-negative bacteria.</title>
        <authorList>
            <person name="Machado H."/>
            <person name="Sonnenschein E.C."/>
            <person name="Melchiorsen J."/>
            <person name="Gram L."/>
        </authorList>
    </citation>
    <scope>NUCLEOTIDE SEQUENCE [LARGE SCALE GENOMIC DNA]</scope>
    <source>
        <strain evidence="2 3">S2471</strain>
    </source>
</reference>
<evidence type="ECO:0008006" key="4">
    <source>
        <dbReference type="Google" id="ProtNLM"/>
    </source>
</evidence>
<organism evidence="2 3">
    <name type="scientific">Pseudoalteromonas rubra</name>
    <dbReference type="NCBI Taxonomy" id="43658"/>
    <lineage>
        <taxon>Bacteria</taxon>
        <taxon>Pseudomonadati</taxon>
        <taxon>Pseudomonadota</taxon>
        <taxon>Gammaproteobacteria</taxon>
        <taxon>Alteromonadales</taxon>
        <taxon>Pseudoalteromonadaceae</taxon>
        <taxon>Pseudoalteromonas</taxon>
    </lineage>
</organism>
<evidence type="ECO:0000256" key="1">
    <source>
        <dbReference type="SAM" id="SignalP"/>
    </source>
</evidence>
<dbReference type="Gene3D" id="2.40.128.490">
    <property type="entry name" value="Uncharacterised protein PF14869, DUF4488"/>
    <property type="match status" value="1"/>
</dbReference>
<sequence length="128" mass="14304">MKPLILTALVSGTALANPLLGSWEFVEGQYATAEGIVSAKAPQLTSVKLITPTHHSYITQSQGKFKYAGGGTYVLKGDQFIETYEYGNVTSLLGRTMAFSYKVEGDLWHHELYENGQFVEREIWKKVR</sequence>
<evidence type="ECO:0000313" key="2">
    <source>
        <dbReference type="EMBL" id="KJZ12146.1"/>
    </source>
</evidence>
<dbReference type="Proteomes" id="UP000033452">
    <property type="component" value="Unassembled WGS sequence"/>
</dbReference>
<proteinExistence type="predicted"/>
<feature type="signal peptide" evidence="1">
    <location>
        <begin position="1"/>
        <end position="16"/>
    </location>
</feature>
<dbReference type="OrthoDB" id="8588312at2"/>
<feature type="chain" id="PRO_5002476115" description="DUF4488 domain-containing protein" evidence="1">
    <location>
        <begin position="17"/>
        <end position="128"/>
    </location>
</feature>